<dbReference type="OrthoDB" id="9988919at2"/>
<dbReference type="GeneID" id="78507931"/>
<feature type="compositionally biased region" description="Basic residues" evidence="1">
    <location>
        <begin position="1"/>
        <end position="14"/>
    </location>
</feature>
<sequence>MARMSKRISNKIHKAKEEQQPQEKKKYGKDIWLIILIALNFFLLATSWQMLLESPTNFATYFLLEIVLIIMYVSRHANLSENVSKWLFRGQVFFMAIILILFIYNAGLYFMN</sequence>
<reference evidence="3 4" key="1">
    <citation type="submission" date="2017-06" db="EMBL/GenBank/DDBJ databases">
        <authorList>
            <consortium name="Pathogen Informatics"/>
        </authorList>
    </citation>
    <scope>NUCLEOTIDE SEQUENCE [LARGE SCALE GENOMIC DNA]</scope>
    <source>
        <strain evidence="3 4">NCTC10570</strain>
    </source>
</reference>
<keyword evidence="2" id="KW-0812">Transmembrane</keyword>
<evidence type="ECO:0000256" key="2">
    <source>
        <dbReference type="SAM" id="Phobius"/>
    </source>
</evidence>
<evidence type="ECO:0000313" key="4">
    <source>
        <dbReference type="Proteomes" id="UP000215383"/>
    </source>
</evidence>
<accession>A0A239U2M0</accession>
<keyword evidence="2" id="KW-0472">Membrane</keyword>
<name>A0A239U2M0_9FIRM</name>
<feature type="region of interest" description="Disordered" evidence="1">
    <location>
        <begin position="1"/>
        <end position="25"/>
    </location>
</feature>
<proteinExistence type="predicted"/>
<dbReference type="AlphaFoldDB" id="A0A239U2M0"/>
<dbReference type="EMBL" id="LT906446">
    <property type="protein sequence ID" value="SNV04196.1"/>
    <property type="molecule type" value="Genomic_DNA"/>
</dbReference>
<feature type="transmembrane region" description="Helical" evidence="2">
    <location>
        <begin position="86"/>
        <end position="111"/>
    </location>
</feature>
<dbReference type="Proteomes" id="UP000215383">
    <property type="component" value="Chromosome 1"/>
</dbReference>
<keyword evidence="4" id="KW-1185">Reference proteome</keyword>
<feature type="transmembrane region" description="Helical" evidence="2">
    <location>
        <begin position="58"/>
        <end position="74"/>
    </location>
</feature>
<organism evidence="3 4">
    <name type="scientific">Megamonas hypermegale</name>
    <dbReference type="NCBI Taxonomy" id="158847"/>
    <lineage>
        <taxon>Bacteria</taxon>
        <taxon>Bacillati</taxon>
        <taxon>Bacillota</taxon>
        <taxon>Negativicutes</taxon>
        <taxon>Selenomonadales</taxon>
        <taxon>Selenomonadaceae</taxon>
        <taxon>Megamonas</taxon>
    </lineage>
</organism>
<evidence type="ECO:0000256" key="1">
    <source>
        <dbReference type="SAM" id="MobiDB-lite"/>
    </source>
</evidence>
<protein>
    <submittedName>
        <fullName evidence="3">Uncharacterized protein</fullName>
    </submittedName>
</protein>
<feature type="compositionally biased region" description="Basic and acidic residues" evidence="1">
    <location>
        <begin position="15"/>
        <end position="25"/>
    </location>
</feature>
<feature type="transmembrane region" description="Helical" evidence="2">
    <location>
        <begin position="31"/>
        <end position="52"/>
    </location>
</feature>
<keyword evidence="2" id="KW-1133">Transmembrane helix</keyword>
<gene>
    <name evidence="3" type="ORF">SAMEA4364220_01944</name>
</gene>
<dbReference type="eggNOG" id="ENOG5033B25">
    <property type="taxonomic scope" value="Bacteria"/>
</dbReference>
<dbReference type="RefSeq" id="WP_027889097.1">
    <property type="nucleotide sequence ID" value="NZ_CALXYH010000002.1"/>
</dbReference>
<evidence type="ECO:0000313" key="3">
    <source>
        <dbReference type="EMBL" id="SNV04196.1"/>
    </source>
</evidence>